<keyword evidence="3" id="KW-1185">Reference proteome</keyword>
<dbReference type="KEGG" id="amij:EQM06_04590"/>
<organism evidence="2 3">
    <name type="scientific">Aminipila luticellarii</name>
    <dbReference type="NCBI Taxonomy" id="2507160"/>
    <lineage>
        <taxon>Bacteria</taxon>
        <taxon>Bacillati</taxon>
        <taxon>Bacillota</taxon>
        <taxon>Clostridia</taxon>
        <taxon>Peptostreptococcales</taxon>
        <taxon>Anaerovoracaceae</taxon>
        <taxon>Aminipila</taxon>
    </lineage>
</organism>
<dbReference type="GO" id="GO:0008168">
    <property type="term" value="F:methyltransferase activity"/>
    <property type="evidence" value="ECO:0007669"/>
    <property type="project" value="UniProtKB-KW"/>
</dbReference>
<dbReference type="SUPFAM" id="SSF53335">
    <property type="entry name" value="S-adenosyl-L-methionine-dependent methyltransferases"/>
    <property type="match status" value="1"/>
</dbReference>
<dbReference type="Pfam" id="PF13679">
    <property type="entry name" value="Methyltransf_32"/>
    <property type="match status" value="1"/>
</dbReference>
<dbReference type="RefSeq" id="WP_128745207.1">
    <property type="nucleotide sequence ID" value="NZ_CP035281.1"/>
</dbReference>
<dbReference type="GO" id="GO:0032259">
    <property type="term" value="P:methylation"/>
    <property type="evidence" value="ECO:0007669"/>
    <property type="project" value="UniProtKB-KW"/>
</dbReference>
<reference evidence="2 3" key="1">
    <citation type="submission" date="2019-01" db="EMBL/GenBank/DDBJ databases">
        <title>Draft genomes of a novel of Aminipila strains.</title>
        <authorList>
            <person name="Ma S."/>
        </authorList>
    </citation>
    <scope>NUCLEOTIDE SEQUENCE [LARGE SCALE GENOMIC DNA]</scope>
    <source>
        <strain evidence="3">JN-39</strain>
    </source>
</reference>
<evidence type="ECO:0000313" key="2">
    <source>
        <dbReference type="EMBL" id="QAT42557.1"/>
    </source>
</evidence>
<gene>
    <name evidence="2" type="ORF">EQM06_04590</name>
</gene>
<dbReference type="CDD" id="cd02440">
    <property type="entry name" value="AdoMet_MTases"/>
    <property type="match status" value="1"/>
</dbReference>
<dbReference type="InterPro" id="IPR029063">
    <property type="entry name" value="SAM-dependent_MTases_sf"/>
</dbReference>
<evidence type="ECO:0000313" key="3">
    <source>
        <dbReference type="Proteomes" id="UP000287601"/>
    </source>
</evidence>
<sequence>MDKLIELIRKILEEDQVIKITLGNMRKKSNPCKKVTIRPILLKKQLVYQVEYHFEKKVTHENLSAEEILLLCQRLINEEFKQVNVQTTDEEIQILASKPEKPKIIRRQTEKRAVAHLEHNKGKKYIIQEGEPCDFLIKLGVMGEDGTVFQKHYAKFRQINRYLEIVEDVLEYLPEREEKPLRIIDFGCGKSYLTFALYHYLRIMKKRNVEIIGLDLKEDVIEFCNNISEELGYPELHFLKGDIADYTSDHADMVVTLHACDTATDYALINAVRWNSKVILSVPCCQHELFHQIRSDLHQPLYKHGILKDRFTELLTDGLRGLKLEACGYEVAMIEFTSLEHTAKNIMIRAVKKEEAMKTASRKKAQEEYEALKTYYHVNPTMDQLKIK</sequence>
<dbReference type="InterPro" id="IPR025714">
    <property type="entry name" value="Methyltranfer_dom"/>
</dbReference>
<dbReference type="Proteomes" id="UP000287601">
    <property type="component" value="Chromosome"/>
</dbReference>
<keyword evidence="2" id="KW-0808">Transferase</keyword>
<dbReference type="Gene3D" id="3.40.50.150">
    <property type="entry name" value="Vaccinia Virus protein VP39"/>
    <property type="match status" value="1"/>
</dbReference>
<proteinExistence type="predicted"/>
<dbReference type="EMBL" id="CP035281">
    <property type="protein sequence ID" value="QAT42557.1"/>
    <property type="molecule type" value="Genomic_DNA"/>
</dbReference>
<name>A0A410PUC7_9FIRM</name>
<dbReference type="OrthoDB" id="5502211at2"/>
<accession>A0A410PUC7</accession>
<evidence type="ECO:0000259" key="1">
    <source>
        <dbReference type="Pfam" id="PF13679"/>
    </source>
</evidence>
<dbReference type="PANTHER" id="PTHR13369:SF3">
    <property type="entry name" value="METHYLTRANSFERASE DOMAIN-CONTAINING PROTEIN"/>
    <property type="match status" value="1"/>
</dbReference>
<protein>
    <submittedName>
        <fullName evidence="2">SAM-dependent methyltransferase</fullName>
    </submittedName>
</protein>
<dbReference type="AlphaFoldDB" id="A0A410PUC7"/>
<feature type="domain" description="Methyltransferase" evidence="1">
    <location>
        <begin position="155"/>
        <end position="290"/>
    </location>
</feature>
<keyword evidence="2" id="KW-0489">Methyltransferase</keyword>
<dbReference type="PANTHER" id="PTHR13369">
    <property type="match status" value="1"/>
</dbReference>
<dbReference type="GO" id="GO:0005737">
    <property type="term" value="C:cytoplasm"/>
    <property type="evidence" value="ECO:0007669"/>
    <property type="project" value="TreeGrafter"/>
</dbReference>